<evidence type="ECO:0000256" key="1">
    <source>
        <dbReference type="SAM" id="MobiDB-lite"/>
    </source>
</evidence>
<gene>
    <name evidence="2" type="ORF">A2853_02810</name>
</gene>
<name>A0A1F6DBF6_9BACT</name>
<feature type="region of interest" description="Disordered" evidence="1">
    <location>
        <begin position="61"/>
        <end position="84"/>
    </location>
</feature>
<reference evidence="2 3" key="1">
    <citation type="journal article" date="2016" name="Nat. Commun.">
        <title>Thousands of microbial genomes shed light on interconnected biogeochemical processes in an aquifer system.</title>
        <authorList>
            <person name="Anantharaman K."/>
            <person name="Brown C.T."/>
            <person name="Hug L.A."/>
            <person name="Sharon I."/>
            <person name="Castelle C.J."/>
            <person name="Probst A.J."/>
            <person name="Thomas B.C."/>
            <person name="Singh A."/>
            <person name="Wilkins M.J."/>
            <person name="Karaoz U."/>
            <person name="Brodie E.L."/>
            <person name="Williams K.H."/>
            <person name="Hubbard S.S."/>
            <person name="Banfield J.F."/>
        </authorList>
    </citation>
    <scope>NUCLEOTIDE SEQUENCE [LARGE SCALE GENOMIC DNA]</scope>
</reference>
<dbReference type="Proteomes" id="UP000177958">
    <property type="component" value="Unassembled WGS sequence"/>
</dbReference>
<proteinExistence type="predicted"/>
<dbReference type="AlphaFoldDB" id="A0A1F6DBF6"/>
<comment type="caution">
    <text evidence="2">The sequence shown here is derived from an EMBL/GenBank/DDBJ whole genome shotgun (WGS) entry which is preliminary data.</text>
</comment>
<evidence type="ECO:0000313" key="2">
    <source>
        <dbReference type="EMBL" id="OGG58670.1"/>
    </source>
</evidence>
<dbReference type="EMBL" id="MFKX01000001">
    <property type="protein sequence ID" value="OGG58670.1"/>
    <property type="molecule type" value="Genomic_DNA"/>
</dbReference>
<protein>
    <recommendedName>
        <fullName evidence="4">LTD domain-containing protein</fullName>
    </recommendedName>
</protein>
<organism evidence="2 3">
    <name type="scientific">Candidatus Kaiserbacteria bacterium RIFCSPHIGHO2_01_FULL_55_17</name>
    <dbReference type="NCBI Taxonomy" id="1798484"/>
    <lineage>
        <taxon>Bacteria</taxon>
        <taxon>Candidatus Kaiseribacteriota</taxon>
    </lineage>
</organism>
<evidence type="ECO:0000313" key="3">
    <source>
        <dbReference type="Proteomes" id="UP000177958"/>
    </source>
</evidence>
<evidence type="ECO:0008006" key="4">
    <source>
        <dbReference type="Google" id="ProtNLM"/>
    </source>
</evidence>
<accession>A0A1F6DBF6</accession>
<sequence>MIKKILIGFAIATVVILFLLWLATGGFREVAGIARGITSPLTADFWSGLSLSQLRLPWQPEPVRGPDISGGNPAGEGGETQTTEEELASAQKEYDDMMKKLQDAQTFGEPSPFRGQVTLAQGGAVESSPSAEHVILEAAWNNSAPVSISGWSVQSALTGIRSYFPRGADPFVMGAVNTQTDIYLAPGGSASVTSGPSPVGTSLRENLCTGYLSTLQTFVPSLSRNCPAPSDSLPLTAENLRTYGDACLDFVETLPPCTFPSETPPNISSACRIFLMNNISYNGCVQNYRHTSGFTRDSWRIYLNAYGELWRNSHDIIRLLDSEGRTVDVVSY</sequence>